<gene>
    <name evidence="2" type="ordered locus">Glov_2427</name>
</gene>
<dbReference type="AlphaFoldDB" id="B3E5Q1"/>
<protein>
    <submittedName>
        <fullName evidence="2">Uncharacterized protein</fullName>
    </submittedName>
</protein>
<evidence type="ECO:0000313" key="3">
    <source>
        <dbReference type="Proteomes" id="UP000002420"/>
    </source>
</evidence>
<evidence type="ECO:0000313" key="2">
    <source>
        <dbReference type="EMBL" id="ACD96142.1"/>
    </source>
</evidence>
<dbReference type="KEGG" id="glo:Glov_2427"/>
<keyword evidence="3" id="KW-1185">Reference proteome</keyword>
<dbReference type="EMBL" id="CP001089">
    <property type="protein sequence ID" value="ACD96142.1"/>
    <property type="molecule type" value="Genomic_DNA"/>
</dbReference>
<dbReference type="STRING" id="398767.Glov_2427"/>
<feature type="region of interest" description="Disordered" evidence="1">
    <location>
        <begin position="1"/>
        <end position="26"/>
    </location>
</feature>
<dbReference type="Proteomes" id="UP000002420">
    <property type="component" value="Chromosome"/>
</dbReference>
<accession>B3E5Q1</accession>
<reference evidence="2 3" key="1">
    <citation type="submission" date="2008-05" db="EMBL/GenBank/DDBJ databases">
        <title>Complete sequence of chromosome of Geobacter lovleyi SZ.</title>
        <authorList>
            <consortium name="US DOE Joint Genome Institute"/>
            <person name="Lucas S."/>
            <person name="Copeland A."/>
            <person name="Lapidus A."/>
            <person name="Glavina del Rio T."/>
            <person name="Dalin E."/>
            <person name="Tice H."/>
            <person name="Bruce D."/>
            <person name="Goodwin L."/>
            <person name="Pitluck S."/>
            <person name="Chertkov O."/>
            <person name="Meincke L."/>
            <person name="Brettin T."/>
            <person name="Detter J.C."/>
            <person name="Han C."/>
            <person name="Tapia R."/>
            <person name="Kuske C.R."/>
            <person name="Schmutz J."/>
            <person name="Larimer F."/>
            <person name="Land M."/>
            <person name="Hauser L."/>
            <person name="Kyrpides N."/>
            <person name="Mikhailova N."/>
            <person name="Sung Y."/>
            <person name="Fletcher K.E."/>
            <person name="Ritalahti K.M."/>
            <person name="Loeffler F.E."/>
            <person name="Richardson P."/>
        </authorList>
    </citation>
    <scope>NUCLEOTIDE SEQUENCE [LARGE SCALE GENOMIC DNA]</scope>
    <source>
        <strain evidence="3">ATCC BAA-1151 / DSM 17278 / SZ</strain>
    </source>
</reference>
<organism evidence="2 3">
    <name type="scientific">Trichlorobacter lovleyi (strain ATCC BAA-1151 / DSM 17278 / SZ)</name>
    <name type="common">Geobacter lovleyi</name>
    <dbReference type="NCBI Taxonomy" id="398767"/>
    <lineage>
        <taxon>Bacteria</taxon>
        <taxon>Pseudomonadati</taxon>
        <taxon>Thermodesulfobacteriota</taxon>
        <taxon>Desulfuromonadia</taxon>
        <taxon>Geobacterales</taxon>
        <taxon>Geobacteraceae</taxon>
        <taxon>Trichlorobacter</taxon>
    </lineage>
</organism>
<dbReference type="RefSeq" id="WP_012470475.1">
    <property type="nucleotide sequence ID" value="NC_010814.1"/>
</dbReference>
<evidence type="ECO:0000256" key="1">
    <source>
        <dbReference type="SAM" id="MobiDB-lite"/>
    </source>
</evidence>
<sequence length="68" mass="7505">MITVKHVSPPWSSRKGETCRRQPVGGADGSWRAELDYHVSFQCFDVGKHIAVKELSLLYAGGLTAFPD</sequence>
<dbReference type="HOGENOM" id="CLU_2787953_0_0_7"/>
<name>B3E5Q1_TRIL1</name>
<proteinExistence type="predicted"/>